<keyword evidence="2" id="KW-1185">Reference proteome</keyword>
<name>A0ACC3DG48_9PEZI</name>
<reference evidence="1" key="1">
    <citation type="submission" date="2024-09" db="EMBL/GenBank/DDBJ databases">
        <title>Black Yeasts Isolated from many extreme environments.</title>
        <authorList>
            <person name="Coleine C."/>
            <person name="Stajich J.E."/>
            <person name="Selbmann L."/>
        </authorList>
    </citation>
    <scope>NUCLEOTIDE SEQUENCE</scope>
    <source>
        <strain evidence="1">CCFEE 5737</strain>
    </source>
</reference>
<evidence type="ECO:0000313" key="2">
    <source>
        <dbReference type="Proteomes" id="UP001186974"/>
    </source>
</evidence>
<organism evidence="1 2">
    <name type="scientific">Coniosporium uncinatum</name>
    <dbReference type="NCBI Taxonomy" id="93489"/>
    <lineage>
        <taxon>Eukaryota</taxon>
        <taxon>Fungi</taxon>
        <taxon>Dikarya</taxon>
        <taxon>Ascomycota</taxon>
        <taxon>Pezizomycotina</taxon>
        <taxon>Dothideomycetes</taxon>
        <taxon>Dothideomycetes incertae sedis</taxon>
        <taxon>Coniosporium</taxon>
    </lineage>
</organism>
<comment type="caution">
    <text evidence="1">The sequence shown here is derived from an EMBL/GenBank/DDBJ whole genome shotgun (WGS) entry which is preliminary data.</text>
</comment>
<gene>
    <name evidence="1" type="ORF">LTS18_015058</name>
</gene>
<evidence type="ECO:0000313" key="1">
    <source>
        <dbReference type="EMBL" id="KAK3070603.1"/>
    </source>
</evidence>
<dbReference type="Proteomes" id="UP001186974">
    <property type="component" value="Unassembled WGS sequence"/>
</dbReference>
<dbReference type="EMBL" id="JAWDJW010004942">
    <property type="protein sequence ID" value="KAK3070603.1"/>
    <property type="molecule type" value="Genomic_DNA"/>
</dbReference>
<proteinExistence type="predicted"/>
<protein>
    <submittedName>
        <fullName evidence="1">Uncharacterized protein</fullName>
    </submittedName>
</protein>
<feature type="non-terminal residue" evidence="1">
    <location>
        <position position="1"/>
    </location>
</feature>
<accession>A0ACC3DG48</accession>
<sequence>NGAVAPFTFQSVPDTLGDGPSSIEIINDPNLAHSGSYLANVNADTSFDGVSFNLAQTVTVCPGVSYVLTFYTSSQCPSAGACSCSLQACVDGSCVTFDPTGGPVPGQRVSLSFPGTANGATTVNVAVSLADLGGGIFLCERQYVRFDDFSLVASL</sequence>